<organism evidence="2 3">
    <name type="scientific">Periconia digitata</name>
    <dbReference type="NCBI Taxonomy" id="1303443"/>
    <lineage>
        <taxon>Eukaryota</taxon>
        <taxon>Fungi</taxon>
        <taxon>Dikarya</taxon>
        <taxon>Ascomycota</taxon>
        <taxon>Pezizomycotina</taxon>
        <taxon>Dothideomycetes</taxon>
        <taxon>Pleosporomycetidae</taxon>
        <taxon>Pleosporales</taxon>
        <taxon>Massarineae</taxon>
        <taxon>Periconiaceae</taxon>
        <taxon>Periconia</taxon>
    </lineage>
</organism>
<proteinExistence type="predicted"/>
<comment type="caution">
    <text evidence="2">The sequence shown here is derived from an EMBL/GenBank/DDBJ whole genome shotgun (WGS) entry which is preliminary data.</text>
</comment>
<evidence type="ECO:0000313" key="3">
    <source>
        <dbReference type="Proteomes" id="UP001152607"/>
    </source>
</evidence>
<sequence length="67" mass="7323">MTLPPPKSFRSAPFDISSHDLLRFRFATLPPFASTRNLSETGTLTESLKGGTATATSRHRSSWGVMV</sequence>
<accession>A0A9W4URT4</accession>
<name>A0A9W4URT4_9PLEO</name>
<dbReference type="AlphaFoldDB" id="A0A9W4URT4"/>
<feature type="region of interest" description="Disordered" evidence="1">
    <location>
        <begin position="46"/>
        <end position="67"/>
    </location>
</feature>
<dbReference type="EMBL" id="CAOQHR010000011">
    <property type="protein sequence ID" value="CAI6341161.1"/>
    <property type="molecule type" value="Genomic_DNA"/>
</dbReference>
<protein>
    <submittedName>
        <fullName evidence="2">Uncharacterized protein</fullName>
    </submittedName>
</protein>
<gene>
    <name evidence="2" type="ORF">PDIGIT_LOCUS14354</name>
</gene>
<dbReference type="Proteomes" id="UP001152607">
    <property type="component" value="Unassembled WGS sequence"/>
</dbReference>
<evidence type="ECO:0000256" key="1">
    <source>
        <dbReference type="SAM" id="MobiDB-lite"/>
    </source>
</evidence>
<keyword evidence="3" id="KW-1185">Reference proteome</keyword>
<reference evidence="2" key="1">
    <citation type="submission" date="2023-01" db="EMBL/GenBank/DDBJ databases">
        <authorList>
            <person name="Van Ghelder C."/>
            <person name="Rancurel C."/>
        </authorList>
    </citation>
    <scope>NUCLEOTIDE SEQUENCE</scope>
    <source>
        <strain evidence="2">CNCM I-4278</strain>
    </source>
</reference>
<evidence type="ECO:0000313" key="2">
    <source>
        <dbReference type="EMBL" id="CAI6341161.1"/>
    </source>
</evidence>